<organism evidence="1 2">
    <name type="scientific">Alloalcanivorax marinus</name>
    <dbReference type="NCBI Taxonomy" id="1177169"/>
    <lineage>
        <taxon>Bacteria</taxon>
        <taxon>Pseudomonadati</taxon>
        <taxon>Pseudomonadota</taxon>
        <taxon>Gammaproteobacteria</taxon>
        <taxon>Oceanospirillales</taxon>
        <taxon>Alcanivoracaceae</taxon>
        <taxon>Alloalcanivorax</taxon>
    </lineage>
</organism>
<sequence>MNKREKDLERRRLALLEGLRRGERAALEGRTVSHEEARKRLSRWLGSEEYPRE</sequence>
<name>A0A9Q3UMC4_9GAMM</name>
<evidence type="ECO:0000313" key="1">
    <source>
        <dbReference type="EMBL" id="MCC4307648.1"/>
    </source>
</evidence>
<dbReference type="RefSeq" id="WP_228232989.1">
    <property type="nucleotide sequence ID" value="NZ_JAJGNA010000003.1"/>
</dbReference>
<accession>A0A9Q3UMC4</accession>
<evidence type="ECO:0000313" key="2">
    <source>
        <dbReference type="Proteomes" id="UP001108027"/>
    </source>
</evidence>
<proteinExistence type="predicted"/>
<keyword evidence="2" id="KW-1185">Reference proteome</keyword>
<protein>
    <submittedName>
        <fullName evidence="1">Uncharacterized protein</fullName>
    </submittedName>
</protein>
<gene>
    <name evidence="1" type="ORF">LL252_03600</name>
</gene>
<dbReference type="AlphaFoldDB" id="A0A9Q3UMC4"/>
<comment type="caution">
    <text evidence="1">The sequence shown here is derived from an EMBL/GenBank/DDBJ whole genome shotgun (WGS) entry which is preliminary data.</text>
</comment>
<dbReference type="Proteomes" id="UP001108027">
    <property type="component" value="Unassembled WGS sequence"/>
</dbReference>
<dbReference type="EMBL" id="JAJGNA010000003">
    <property type="protein sequence ID" value="MCC4307648.1"/>
    <property type="molecule type" value="Genomic_DNA"/>
</dbReference>
<reference evidence="1" key="1">
    <citation type="submission" date="2021-10" db="EMBL/GenBank/DDBJ databases">
        <title>The diversity and Nitrogen Metabolism of Culturable Nitrate-Utilizing Bacteria Within the Oxygen Minimum Zone of the Changjiang (Yangtze River)Estuary.</title>
        <authorList>
            <person name="Zhang D."/>
            <person name="Zheng J."/>
            <person name="Liu S."/>
            <person name="He W."/>
        </authorList>
    </citation>
    <scope>NUCLEOTIDE SEQUENCE</scope>
    <source>
        <strain evidence="1">FXH-223</strain>
    </source>
</reference>